<dbReference type="GO" id="GO:0006950">
    <property type="term" value="P:response to stress"/>
    <property type="evidence" value="ECO:0007669"/>
    <property type="project" value="TreeGrafter"/>
</dbReference>
<dbReference type="InterPro" id="IPR036388">
    <property type="entry name" value="WH-like_DNA-bd_sf"/>
</dbReference>
<dbReference type="InterPro" id="IPR036390">
    <property type="entry name" value="WH_DNA-bd_sf"/>
</dbReference>
<dbReference type="AlphaFoldDB" id="A0AAU1I954"/>
<dbReference type="Pfam" id="PF12802">
    <property type="entry name" value="MarR_2"/>
    <property type="match status" value="1"/>
</dbReference>
<gene>
    <name evidence="2" type="ORF">OG477_43630</name>
</gene>
<reference evidence="2" key="1">
    <citation type="submission" date="2022-10" db="EMBL/GenBank/DDBJ databases">
        <title>The complete genomes of actinobacterial strains from the NBC collection.</title>
        <authorList>
            <person name="Joergensen T.S."/>
            <person name="Alvarez Arevalo M."/>
            <person name="Sterndorff E.B."/>
            <person name="Faurdal D."/>
            <person name="Vuksanovic O."/>
            <person name="Mourched A.-S."/>
            <person name="Charusanti P."/>
            <person name="Shaw S."/>
            <person name="Blin K."/>
            <person name="Weber T."/>
        </authorList>
    </citation>
    <scope>NUCLEOTIDE SEQUENCE</scope>
    <source>
        <strain evidence="2">NBC 00180</strain>
    </source>
</reference>
<evidence type="ECO:0000259" key="1">
    <source>
        <dbReference type="PROSITE" id="PS50995"/>
    </source>
</evidence>
<sequence length="150" mass="15841">MSAVDALSRSAVAVLHLNGQFVALLNELTQASGLSAAQWQVLNAVGTEPRTVSDVARLLGTTRQSVQRLADLVVERGLAAYRDNPAHRRARLLTATGPGKVALREVGPGHAELAEQLCEKLGGEAELRRSVEALCGLSRALCTVAPRVPS</sequence>
<dbReference type="PROSITE" id="PS50995">
    <property type="entry name" value="HTH_MARR_2"/>
    <property type="match status" value="1"/>
</dbReference>
<protein>
    <submittedName>
        <fullName evidence="2">MarR family transcriptional regulator</fullName>
    </submittedName>
</protein>
<evidence type="ECO:0000313" key="2">
    <source>
        <dbReference type="EMBL" id="WTP91693.1"/>
    </source>
</evidence>
<dbReference type="GO" id="GO:0003700">
    <property type="term" value="F:DNA-binding transcription factor activity"/>
    <property type="evidence" value="ECO:0007669"/>
    <property type="project" value="InterPro"/>
</dbReference>
<dbReference type="SMART" id="SM00347">
    <property type="entry name" value="HTH_MARR"/>
    <property type="match status" value="1"/>
</dbReference>
<dbReference type="PANTHER" id="PTHR33164:SF99">
    <property type="entry name" value="MARR FAMILY REGULATORY PROTEIN"/>
    <property type="match status" value="1"/>
</dbReference>
<dbReference type="Gene3D" id="1.10.10.10">
    <property type="entry name" value="Winged helix-like DNA-binding domain superfamily/Winged helix DNA-binding domain"/>
    <property type="match status" value="1"/>
</dbReference>
<dbReference type="EMBL" id="CP108140">
    <property type="protein sequence ID" value="WTP91693.1"/>
    <property type="molecule type" value="Genomic_DNA"/>
</dbReference>
<accession>A0AAU1I954</accession>
<dbReference type="InterPro" id="IPR039422">
    <property type="entry name" value="MarR/SlyA-like"/>
</dbReference>
<dbReference type="PANTHER" id="PTHR33164">
    <property type="entry name" value="TRANSCRIPTIONAL REGULATOR, MARR FAMILY"/>
    <property type="match status" value="1"/>
</dbReference>
<dbReference type="InterPro" id="IPR000835">
    <property type="entry name" value="HTH_MarR-typ"/>
</dbReference>
<organism evidence="2">
    <name type="scientific">Streptomyces sp. NBC_00180</name>
    <dbReference type="NCBI Taxonomy" id="2903632"/>
    <lineage>
        <taxon>Bacteria</taxon>
        <taxon>Bacillati</taxon>
        <taxon>Actinomycetota</taxon>
        <taxon>Actinomycetes</taxon>
        <taxon>Kitasatosporales</taxon>
        <taxon>Streptomycetaceae</taxon>
        <taxon>Streptomyces</taxon>
    </lineage>
</organism>
<name>A0AAU1I954_9ACTN</name>
<dbReference type="SUPFAM" id="SSF46785">
    <property type="entry name" value="Winged helix' DNA-binding domain"/>
    <property type="match status" value="1"/>
</dbReference>
<proteinExistence type="predicted"/>
<feature type="domain" description="HTH marR-type" evidence="1">
    <location>
        <begin position="1"/>
        <end position="143"/>
    </location>
</feature>